<accession>Q138T3</accession>
<sequence length="99" mass="10799">MRLAMSKLIGICNQSLEVFDVRDASIDQDDAIGAAKALDIDRGIDGLNPKYRIVSELWDRDSGYIIASVDDSVDTENSAAVEEAIADAGYYYVATSYDI</sequence>
<protein>
    <submittedName>
        <fullName evidence="1">Uncharacterized protein</fullName>
    </submittedName>
</protein>
<dbReference type="HOGENOM" id="CLU_2370952_0_0_5"/>
<evidence type="ECO:0000313" key="2">
    <source>
        <dbReference type="Proteomes" id="UP000001818"/>
    </source>
</evidence>
<reference evidence="1 2" key="1">
    <citation type="submission" date="2006-03" db="EMBL/GenBank/DDBJ databases">
        <title>Complete sequence of Rhodopseudomonas palustris BisB5.</title>
        <authorList>
            <consortium name="US DOE Joint Genome Institute"/>
            <person name="Copeland A."/>
            <person name="Lucas S."/>
            <person name="Lapidus A."/>
            <person name="Barry K."/>
            <person name="Detter J.C."/>
            <person name="Glavina del Rio T."/>
            <person name="Hammon N."/>
            <person name="Israni S."/>
            <person name="Dalin E."/>
            <person name="Tice H."/>
            <person name="Pitluck S."/>
            <person name="Chain P."/>
            <person name="Malfatti S."/>
            <person name="Shin M."/>
            <person name="Vergez L."/>
            <person name="Schmutz J."/>
            <person name="Larimer F."/>
            <person name="Land M."/>
            <person name="Hauser L."/>
            <person name="Pelletier D.A."/>
            <person name="Kyrpides N."/>
            <person name="Lykidis A."/>
            <person name="Oda Y."/>
            <person name="Harwood C.S."/>
            <person name="Richardson P."/>
        </authorList>
    </citation>
    <scope>NUCLEOTIDE SEQUENCE [LARGE SCALE GENOMIC DNA]</scope>
    <source>
        <strain evidence="1 2">BisB5</strain>
    </source>
</reference>
<name>Q138T3_RHOPS</name>
<dbReference type="Proteomes" id="UP000001818">
    <property type="component" value="Chromosome"/>
</dbReference>
<dbReference type="EMBL" id="CP000283">
    <property type="protein sequence ID" value="ABE39406.1"/>
    <property type="molecule type" value="Genomic_DNA"/>
</dbReference>
<organism evidence="1 2">
    <name type="scientific">Rhodopseudomonas palustris (strain BisB5)</name>
    <dbReference type="NCBI Taxonomy" id="316057"/>
    <lineage>
        <taxon>Bacteria</taxon>
        <taxon>Pseudomonadati</taxon>
        <taxon>Pseudomonadota</taxon>
        <taxon>Alphaproteobacteria</taxon>
        <taxon>Hyphomicrobiales</taxon>
        <taxon>Nitrobacteraceae</taxon>
        <taxon>Rhodopseudomonas</taxon>
    </lineage>
</organism>
<dbReference type="KEGG" id="rpd:RPD_2171"/>
<evidence type="ECO:0000313" key="1">
    <source>
        <dbReference type="EMBL" id="ABE39406.1"/>
    </source>
</evidence>
<proteinExistence type="predicted"/>
<dbReference type="AlphaFoldDB" id="Q138T3"/>
<gene>
    <name evidence="1" type="ordered locus">RPD_2171</name>
</gene>